<protein>
    <submittedName>
        <fullName evidence="2">Uncharacterized protein</fullName>
    </submittedName>
</protein>
<dbReference type="InterPro" id="IPR022025">
    <property type="entry name" value="Amidoligase_2"/>
</dbReference>
<evidence type="ECO:0000313" key="3">
    <source>
        <dbReference type="Proteomes" id="UP000016930"/>
    </source>
</evidence>
<dbReference type="EMBL" id="KB445793">
    <property type="protein sequence ID" value="EMD40041.1"/>
    <property type="molecule type" value="Genomic_DNA"/>
</dbReference>
<evidence type="ECO:0000256" key="1">
    <source>
        <dbReference type="SAM" id="MobiDB-lite"/>
    </source>
</evidence>
<name>M2RMH0_CERS8</name>
<reference evidence="2 3" key="1">
    <citation type="journal article" date="2012" name="Proc. Natl. Acad. Sci. U.S.A.">
        <title>Comparative genomics of Ceriporiopsis subvermispora and Phanerochaete chrysosporium provide insight into selective ligninolysis.</title>
        <authorList>
            <person name="Fernandez-Fueyo E."/>
            <person name="Ruiz-Duenas F.J."/>
            <person name="Ferreira P."/>
            <person name="Floudas D."/>
            <person name="Hibbett D.S."/>
            <person name="Canessa P."/>
            <person name="Larrondo L.F."/>
            <person name="James T.Y."/>
            <person name="Seelenfreund D."/>
            <person name="Lobos S."/>
            <person name="Polanco R."/>
            <person name="Tello M."/>
            <person name="Honda Y."/>
            <person name="Watanabe T."/>
            <person name="Watanabe T."/>
            <person name="Ryu J.S."/>
            <person name="Kubicek C.P."/>
            <person name="Schmoll M."/>
            <person name="Gaskell J."/>
            <person name="Hammel K.E."/>
            <person name="St John F.J."/>
            <person name="Vanden Wymelenberg A."/>
            <person name="Sabat G."/>
            <person name="Splinter BonDurant S."/>
            <person name="Syed K."/>
            <person name="Yadav J.S."/>
            <person name="Doddapaneni H."/>
            <person name="Subramanian V."/>
            <person name="Lavin J.L."/>
            <person name="Oguiza J.A."/>
            <person name="Perez G."/>
            <person name="Pisabarro A.G."/>
            <person name="Ramirez L."/>
            <person name="Santoyo F."/>
            <person name="Master E."/>
            <person name="Coutinho P.M."/>
            <person name="Henrissat B."/>
            <person name="Lombard V."/>
            <person name="Magnuson J.K."/>
            <person name="Kuees U."/>
            <person name="Hori C."/>
            <person name="Igarashi K."/>
            <person name="Samejima M."/>
            <person name="Held B.W."/>
            <person name="Barry K.W."/>
            <person name="LaButti K.M."/>
            <person name="Lapidus A."/>
            <person name="Lindquist E.A."/>
            <person name="Lucas S.M."/>
            <person name="Riley R."/>
            <person name="Salamov A.A."/>
            <person name="Hoffmeister D."/>
            <person name="Schwenk D."/>
            <person name="Hadar Y."/>
            <person name="Yarden O."/>
            <person name="de Vries R.P."/>
            <person name="Wiebenga A."/>
            <person name="Stenlid J."/>
            <person name="Eastwood D."/>
            <person name="Grigoriev I.V."/>
            <person name="Berka R.M."/>
            <person name="Blanchette R.A."/>
            <person name="Kersten P."/>
            <person name="Martinez A.T."/>
            <person name="Vicuna R."/>
            <person name="Cullen D."/>
        </authorList>
    </citation>
    <scope>NUCLEOTIDE SEQUENCE [LARGE SCALE GENOMIC DNA]</scope>
    <source>
        <strain evidence="2 3">B</strain>
    </source>
</reference>
<dbReference type="PANTHER" id="PTHR36847:SF1">
    <property type="entry name" value="AMIDOLIGASE ENZYME"/>
    <property type="match status" value="1"/>
</dbReference>
<sequence length="495" mass="55314">MSPPIEFQPQFGVEFEMVVKNIWAQFQCLGTEESKVFAIMAKRTAKATAQAVRSVFEKDPSESLVGHQPFLKLGGNHWTIVQDASIREFSKVSEGERHSPKSQRDRTALELVSPVIPWDSTGRELLEDVVNFFRNTWRPVTNDTTGFHVHIGNAAVPLGDMPFTLEQIKQFAKMCVLFEEVIDEFHPPDRAGRGLEDSEYTLSNVANSFFATCRTNLDRVEKIEKHVRGTQGIIDCMNRTSDKQGDTGSKKRYYKVNFASLDKHGSIEFRQHQGELGYERIELYISFLVDYVKVSIGLTNDDIEQLARNPVTLDVLLKDVIKNEKYRKLVWKEHMKSVSAPSKDEDRVASNKEQRKQRQKQQKAHVQNKPGGLPAAQTTGDVDGSQGAGSSMLEPAAERETGEKEAIPLKVHRQLAKTHGRGGDCSRVTRPGPGVCCLICGPRTGVDSAVEEPLIYIILRPNPCPSHLCGQIINSAHFHVQIAHTSNNQPSAGCQ</sequence>
<dbReference type="HOGENOM" id="CLU_560187_0_0_1"/>
<gene>
    <name evidence="2" type="ORF">CERSUDRAFT_122145</name>
</gene>
<accession>M2RMH0</accession>
<dbReference type="Pfam" id="PF12224">
    <property type="entry name" value="Amidoligase_2"/>
    <property type="match status" value="1"/>
</dbReference>
<dbReference type="AlphaFoldDB" id="M2RMH0"/>
<dbReference type="STRING" id="914234.M2RMH0"/>
<proteinExistence type="predicted"/>
<feature type="region of interest" description="Disordered" evidence="1">
    <location>
        <begin position="335"/>
        <end position="408"/>
    </location>
</feature>
<dbReference type="PANTHER" id="PTHR36847">
    <property type="entry name" value="AMIDOLIGASE ENZYME"/>
    <property type="match status" value="1"/>
</dbReference>
<dbReference type="Proteomes" id="UP000016930">
    <property type="component" value="Unassembled WGS sequence"/>
</dbReference>
<feature type="compositionally biased region" description="Basic and acidic residues" evidence="1">
    <location>
        <begin position="396"/>
        <end position="407"/>
    </location>
</feature>
<feature type="compositionally biased region" description="Basic and acidic residues" evidence="1">
    <location>
        <begin position="335"/>
        <end position="356"/>
    </location>
</feature>
<organism evidence="2 3">
    <name type="scientific">Ceriporiopsis subvermispora (strain B)</name>
    <name type="common">White-rot fungus</name>
    <name type="synonym">Gelatoporia subvermispora</name>
    <dbReference type="NCBI Taxonomy" id="914234"/>
    <lineage>
        <taxon>Eukaryota</taxon>
        <taxon>Fungi</taxon>
        <taxon>Dikarya</taxon>
        <taxon>Basidiomycota</taxon>
        <taxon>Agaricomycotina</taxon>
        <taxon>Agaricomycetes</taxon>
        <taxon>Polyporales</taxon>
        <taxon>Gelatoporiaceae</taxon>
        <taxon>Gelatoporia</taxon>
    </lineage>
</organism>
<dbReference type="OrthoDB" id="412402at2759"/>
<keyword evidence="3" id="KW-1185">Reference proteome</keyword>
<evidence type="ECO:0000313" key="2">
    <source>
        <dbReference type="EMBL" id="EMD40041.1"/>
    </source>
</evidence>